<feature type="transmembrane region" description="Helical" evidence="2">
    <location>
        <begin position="236"/>
        <end position="253"/>
    </location>
</feature>
<feature type="transmembrane region" description="Helical" evidence="2">
    <location>
        <begin position="42"/>
        <end position="59"/>
    </location>
</feature>
<dbReference type="PANTHER" id="PTHR18640:SF5">
    <property type="entry name" value="SODIUM_BILE ACID COTRANSPORTER 7"/>
    <property type="match status" value="1"/>
</dbReference>
<dbReference type="Pfam" id="PF13593">
    <property type="entry name" value="SBF_like"/>
    <property type="match status" value="1"/>
</dbReference>
<dbReference type="InterPro" id="IPR038770">
    <property type="entry name" value="Na+/solute_symporter_sf"/>
</dbReference>
<organism evidence="3 4">
    <name type="scientific">Austwickia chelonae NBRC 105200</name>
    <dbReference type="NCBI Taxonomy" id="1184607"/>
    <lineage>
        <taxon>Bacteria</taxon>
        <taxon>Bacillati</taxon>
        <taxon>Actinomycetota</taxon>
        <taxon>Actinomycetes</taxon>
        <taxon>Micrococcales</taxon>
        <taxon>Dermatophilaceae</taxon>
        <taxon>Austwickia</taxon>
    </lineage>
</organism>
<evidence type="ECO:0000313" key="4">
    <source>
        <dbReference type="Proteomes" id="UP000008495"/>
    </source>
</evidence>
<dbReference type="PANTHER" id="PTHR18640">
    <property type="entry name" value="SOLUTE CARRIER FAMILY 10 MEMBER 7"/>
    <property type="match status" value="1"/>
</dbReference>
<comment type="caution">
    <text evidence="3">The sequence shown here is derived from an EMBL/GenBank/DDBJ whole genome shotgun (WGS) entry which is preliminary data.</text>
</comment>
<feature type="transmembrane region" description="Helical" evidence="2">
    <location>
        <begin position="98"/>
        <end position="118"/>
    </location>
</feature>
<dbReference type="PIRSF" id="PIRSF026166">
    <property type="entry name" value="UCP026166"/>
    <property type="match status" value="1"/>
</dbReference>
<reference evidence="3 4" key="1">
    <citation type="submission" date="2012-08" db="EMBL/GenBank/DDBJ databases">
        <title>Whole genome shotgun sequence of Austwickia chelonae NBRC 105200.</title>
        <authorList>
            <person name="Yoshida I."/>
            <person name="Hosoyama A."/>
            <person name="Tsuchikane K."/>
            <person name="Katsumata H."/>
            <person name="Ando Y."/>
            <person name="Ohji S."/>
            <person name="Hamada M."/>
            <person name="Tamura T."/>
            <person name="Yamazoe A."/>
            <person name="Yamazaki S."/>
            <person name="Fujita N."/>
        </authorList>
    </citation>
    <scope>NUCLEOTIDE SEQUENCE [LARGE SCALE GENOMIC DNA]</scope>
    <source>
        <strain evidence="3 4">NBRC 105200</strain>
    </source>
</reference>
<dbReference type="InterPro" id="IPR016833">
    <property type="entry name" value="Put_Na-Bile_cotransptr"/>
</dbReference>
<dbReference type="STRING" id="100225.SAMN05421595_2079"/>
<keyword evidence="2" id="KW-1133">Transmembrane helix</keyword>
<dbReference type="GO" id="GO:0005886">
    <property type="term" value="C:plasma membrane"/>
    <property type="evidence" value="ECO:0007669"/>
    <property type="project" value="TreeGrafter"/>
</dbReference>
<keyword evidence="4" id="KW-1185">Reference proteome</keyword>
<feature type="region of interest" description="Disordered" evidence="1">
    <location>
        <begin position="325"/>
        <end position="359"/>
    </location>
</feature>
<dbReference type="RefSeq" id="WP_006501694.1">
    <property type="nucleotide sequence ID" value="NZ_BAGZ01000003.1"/>
</dbReference>
<evidence type="ECO:0000256" key="2">
    <source>
        <dbReference type="SAM" id="Phobius"/>
    </source>
</evidence>
<dbReference type="EMBL" id="BAGZ01000003">
    <property type="protein sequence ID" value="GAB76943.1"/>
    <property type="molecule type" value="Genomic_DNA"/>
</dbReference>
<dbReference type="Gene3D" id="1.20.1530.20">
    <property type="match status" value="1"/>
</dbReference>
<evidence type="ECO:0000256" key="1">
    <source>
        <dbReference type="SAM" id="MobiDB-lite"/>
    </source>
</evidence>
<evidence type="ECO:0000313" key="3">
    <source>
        <dbReference type="EMBL" id="GAB76943.1"/>
    </source>
</evidence>
<keyword evidence="2" id="KW-0812">Transmembrane</keyword>
<protein>
    <submittedName>
        <fullName evidence="3">Uncharacterized protein</fullName>
    </submittedName>
</protein>
<accession>K6V473</accession>
<feature type="transmembrane region" description="Helical" evidence="2">
    <location>
        <begin position="71"/>
        <end position="92"/>
    </location>
</feature>
<feature type="transmembrane region" description="Helical" evidence="2">
    <location>
        <begin position="130"/>
        <end position="158"/>
    </location>
</feature>
<name>K6V473_9MICO</name>
<sequence length="359" mass="38043">MHRLAVALGRMKFDGFIVAILAAVLVASVLPASGRTAGHLDIGIQVAVAVLFFMYGGRLEPRQALRGLTHWRLHLLILAFTYALFPLVGVLLTPVLGVLLPPALVSGVVYLCLIPSTVQSSITFTSIARGNVAGAVVSASVSNLIGVLLTPALVLLVMSGGSGAGIQARAVVDLVLQILLPFVGGQLSRRWTGAWLAANGSWLKYVDRGVIVAVVYSAFSRGMREGMWTQVSGRDLAVVAVVTTVLLAFMLQATRVTARRCGFDRADTIAVQFCGTKKSLATGLPMALVLFPGQQVGLLVLPLMLFHQIQLMACSVIAQRYAREDIPSDPEGGLSRRSGRPTAPDGSETDLPPDGPVRE</sequence>
<gene>
    <name evidence="3" type="ORF">AUCHE_03_01610</name>
</gene>
<dbReference type="eggNOG" id="COG0385">
    <property type="taxonomic scope" value="Bacteria"/>
</dbReference>
<keyword evidence="2" id="KW-0472">Membrane</keyword>
<dbReference type="AlphaFoldDB" id="K6V473"/>
<proteinExistence type="predicted"/>
<dbReference type="Proteomes" id="UP000008495">
    <property type="component" value="Unassembled WGS sequence"/>
</dbReference>